<dbReference type="InParanoid" id="A0A132B479"/>
<dbReference type="AlphaFoldDB" id="A0A132B479"/>
<proteinExistence type="predicted"/>
<dbReference type="RefSeq" id="XP_018061557.1">
    <property type="nucleotide sequence ID" value="XM_018213727.1"/>
</dbReference>
<feature type="transmembrane region" description="Helical" evidence="2">
    <location>
        <begin position="82"/>
        <end position="104"/>
    </location>
</feature>
<evidence type="ECO:0000256" key="2">
    <source>
        <dbReference type="SAM" id="Phobius"/>
    </source>
</evidence>
<protein>
    <recommendedName>
        <fullName evidence="3">2EXR domain-containing protein</fullName>
    </recommendedName>
</protein>
<keyword evidence="2" id="KW-0812">Transmembrane</keyword>
<dbReference type="GeneID" id="28823453"/>
<feature type="domain" description="2EXR" evidence="3">
    <location>
        <begin position="212"/>
        <end position="320"/>
    </location>
</feature>
<keyword evidence="2" id="KW-1133">Transmembrane helix</keyword>
<evidence type="ECO:0000313" key="4">
    <source>
        <dbReference type="EMBL" id="KUJ07202.1"/>
    </source>
</evidence>
<sequence length="457" mass="51752">MSRKRPHGECDRPEDLSLRPKKRAFQGYIEDTDTRVSTPSKPSTSQRPLASEDSGTRQAVLNVAVNPIDNPSDQAEGKESGLLFTIISFIYYYVISLAAVAFAWHIHIWKAWFTRATFDQAPQTSPRPAQEGQRHRKWVGTYRLYGRHAFCSSRRTKDQSRLLFSKHERRQRIQKNGRVSKATLNRRSLSPKPRPQVAITKPSATAHEASIFSLFPKLPIELRVEIWRLALPPPRVIEIDCCLRGQSFDSLIFSPMESRSQASGLLRANLESRAVFLEHYKLLCNQGKSARNATDTATCESRHWSSSSPVVYINYDIDTLYIGPSSENGVLVAFHVMHDHGMEKHLSRVRSLAVTASNHVCFSFGVEMAQVPQLQELIIVLGEQQQPCQPTPGSWIRPRGAVRFAEAINTTDDVSNNWSYDSYKTRVASITESPNITVNVRQVTRGDPPQNSRWRVN</sequence>
<keyword evidence="5" id="KW-1185">Reference proteome</keyword>
<dbReference type="InterPro" id="IPR045518">
    <property type="entry name" value="2EXR"/>
</dbReference>
<dbReference type="PANTHER" id="PTHR35910">
    <property type="entry name" value="2EXR DOMAIN-CONTAINING PROTEIN"/>
    <property type="match status" value="1"/>
</dbReference>
<evidence type="ECO:0000256" key="1">
    <source>
        <dbReference type="SAM" id="MobiDB-lite"/>
    </source>
</evidence>
<dbReference type="Pfam" id="PF20150">
    <property type="entry name" value="2EXR"/>
    <property type="match status" value="1"/>
</dbReference>
<dbReference type="Proteomes" id="UP000070700">
    <property type="component" value="Unassembled WGS sequence"/>
</dbReference>
<dbReference type="EMBL" id="KQ947441">
    <property type="protein sequence ID" value="KUJ07202.1"/>
    <property type="molecule type" value="Genomic_DNA"/>
</dbReference>
<organism evidence="4 5">
    <name type="scientific">Mollisia scopiformis</name>
    <name type="common">Conifer needle endophyte fungus</name>
    <name type="synonym">Phialocephala scopiformis</name>
    <dbReference type="NCBI Taxonomy" id="149040"/>
    <lineage>
        <taxon>Eukaryota</taxon>
        <taxon>Fungi</taxon>
        <taxon>Dikarya</taxon>
        <taxon>Ascomycota</taxon>
        <taxon>Pezizomycotina</taxon>
        <taxon>Leotiomycetes</taxon>
        <taxon>Helotiales</taxon>
        <taxon>Mollisiaceae</taxon>
        <taxon>Mollisia</taxon>
    </lineage>
</organism>
<accession>A0A132B479</accession>
<feature type="region of interest" description="Disordered" evidence="1">
    <location>
        <begin position="21"/>
        <end position="56"/>
    </location>
</feature>
<reference evidence="4 5" key="1">
    <citation type="submission" date="2015-10" db="EMBL/GenBank/DDBJ databases">
        <title>Full genome of DAOMC 229536 Phialocephala scopiformis, a fungal endophyte of spruce producing the potent anti-insectan compound rugulosin.</title>
        <authorList>
            <consortium name="DOE Joint Genome Institute"/>
            <person name="Walker A.K."/>
            <person name="Frasz S.L."/>
            <person name="Seifert K.A."/>
            <person name="Miller J.D."/>
            <person name="Mondo S.J."/>
            <person name="Labutti K."/>
            <person name="Lipzen A."/>
            <person name="Dockter R."/>
            <person name="Kennedy M."/>
            <person name="Grigoriev I.V."/>
            <person name="Spatafora J.W."/>
        </authorList>
    </citation>
    <scope>NUCLEOTIDE SEQUENCE [LARGE SCALE GENOMIC DNA]</scope>
    <source>
        <strain evidence="4 5">CBS 120377</strain>
    </source>
</reference>
<dbReference type="KEGG" id="psco:LY89DRAFT_678167"/>
<keyword evidence="2" id="KW-0472">Membrane</keyword>
<evidence type="ECO:0000259" key="3">
    <source>
        <dbReference type="Pfam" id="PF20150"/>
    </source>
</evidence>
<name>A0A132B479_MOLSC</name>
<evidence type="ECO:0000313" key="5">
    <source>
        <dbReference type="Proteomes" id="UP000070700"/>
    </source>
</evidence>
<dbReference type="PANTHER" id="PTHR35910:SF6">
    <property type="entry name" value="2EXR DOMAIN-CONTAINING PROTEIN"/>
    <property type="match status" value="1"/>
</dbReference>
<feature type="compositionally biased region" description="Polar residues" evidence="1">
    <location>
        <begin position="35"/>
        <end position="48"/>
    </location>
</feature>
<dbReference type="OrthoDB" id="3557818at2759"/>
<gene>
    <name evidence="4" type="ORF">LY89DRAFT_678167</name>
</gene>